<dbReference type="Pfam" id="PF11013">
    <property type="entry name" value="DUF2851"/>
    <property type="match status" value="1"/>
</dbReference>
<organism evidence="1 2">
    <name type="scientific">Dyadobacter koreensis</name>
    <dbReference type="NCBI Taxonomy" id="408657"/>
    <lineage>
        <taxon>Bacteria</taxon>
        <taxon>Pseudomonadati</taxon>
        <taxon>Bacteroidota</taxon>
        <taxon>Cytophagia</taxon>
        <taxon>Cytophagales</taxon>
        <taxon>Spirosomataceae</taxon>
        <taxon>Dyadobacter</taxon>
    </lineage>
</organism>
<evidence type="ECO:0000313" key="1">
    <source>
        <dbReference type="EMBL" id="SEI62072.1"/>
    </source>
</evidence>
<protein>
    <recommendedName>
        <fullName evidence="3">DUF2851 domain-containing protein</fullName>
    </recommendedName>
</protein>
<dbReference type="EMBL" id="FNXY01000002">
    <property type="protein sequence ID" value="SEI62072.1"/>
    <property type="molecule type" value="Genomic_DNA"/>
</dbReference>
<name>A0A1H6SF51_9BACT</name>
<proteinExistence type="predicted"/>
<dbReference type="RefSeq" id="WP_090334529.1">
    <property type="nucleotide sequence ID" value="NZ_FNXY01000002.1"/>
</dbReference>
<dbReference type="InterPro" id="IPR021272">
    <property type="entry name" value="DUF2851"/>
</dbReference>
<gene>
    <name evidence="1" type="ORF">SAMN04487995_1694</name>
</gene>
<dbReference type="Proteomes" id="UP000199532">
    <property type="component" value="Unassembled WGS sequence"/>
</dbReference>
<reference evidence="1 2" key="1">
    <citation type="submission" date="2016-10" db="EMBL/GenBank/DDBJ databases">
        <authorList>
            <person name="de Groot N.N."/>
        </authorList>
    </citation>
    <scope>NUCLEOTIDE SEQUENCE [LARGE SCALE GENOMIC DNA]</scope>
    <source>
        <strain evidence="1 2">DSM 19938</strain>
    </source>
</reference>
<keyword evidence="2" id="KW-1185">Reference proteome</keyword>
<accession>A0A1H6SF51</accession>
<dbReference type="OrthoDB" id="1005072at2"/>
<sequence>MNEDLLSFIWQFQYFDASDLRVETGERLQITKTGNRNSNAGPDFANARVRIDGVDWIGTVEIHTKSSDWMLHDHTGDIAYESVILHVVWENDMPVYRPDKTLLPVLSLKGLVRLSILERYASLMGTHGIYDSVGIACQEQFGSVHELQKYSMLDKVLLERLDQKASKVVELWQSNQQDWEETSYQWLGQHFGFKLNDPAFLRLTQIVPLKILQKHRNQVRQIEALLFGSAGLLPEISTESESEEIYVQELRREYTFLAGKYQLRNFQMNTHEFKFLRLRPAGFPTIRLSQFVSLIHKNGPLFSALTNADSVRDLQKLFSLKQSDYWIHHFQFGKLSKSDVPVMGKDAINLLIINAVVPLLVAYSKQRHQPELLEKALNWLSELPAENNRITREWETLEMKVKTAADSQALIEWYNHYCSAKKCLDCNVGAALVRSS</sequence>
<evidence type="ECO:0000313" key="2">
    <source>
        <dbReference type="Proteomes" id="UP000199532"/>
    </source>
</evidence>
<dbReference type="STRING" id="408657.SAMN04487995_1694"/>
<evidence type="ECO:0008006" key="3">
    <source>
        <dbReference type="Google" id="ProtNLM"/>
    </source>
</evidence>
<dbReference type="AlphaFoldDB" id="A0A1H6SF51"/>